<comment type="caution">
    <text evidence="7">The sequence shown here is derived from an EMBL/GenBank/DDBJ whole genome shotgun (WGS) entry which is preliminary data.</text>
</comment>
<evidence type="ECO:0000256" key="4">
    <source>
        <dbReference type="ARBA" id="ARBA00022741"/>
    </source>
</evidence>
<dbReference type="EC" id="1.17.4.1" evidence="2"/>
<accession>A0A1Y2K4L1</accession>
<evidence type="ECO:0000313" key="7">
    <source>
        <dbReference type="EMBL" id="OSM04176.1"/>
    </source>
</evidence>
<comment type="similarity">
    <text evidence="1">Belongs to the ribonucleoside diphosphate reductase class-2 family.</text>
</comment>
<dbReference type="GO" id="GO:0004748">
    <property type="term" value="F:ribonucleoside-diphosphate reductase activity, thioredoxin disulfide as acceptor"/>
    <property type="evidence" value="ECO:0007669"/>
    <property type="project" value="UniProtKB-EC"/>
</dbReference>
<keyword evidence="4" id="KW-0547">Nucleotide-binding</keyword>
<dbReference type="AlphaFoldDB" id="A0A1Y2K4L1"/>
<name>A0A1Y2K4L1_9PROT</name>
<evidence type="ECO:0000313" key="8">
    <source>
        <dbReference type="Proteomes" id="UP000194003"/>
    </source>
</evidence>
<protein>
    <recommendedName>
        <fullName evidence="2">ribonucleoside-diphosphate reductase</fullName>
        <ecNumber evidence="2">1.17.4.1</ecNumber>
    </recommendedName>
</protein>
<keyword evidence="3" id="KW-0237">DNA synthesis</keyword>
<sequence>MPQRPSRLTGSTYKITTPLSEHALYLTINDIETDGGRRPFEIFINSKSMDHFAWVVALTRVVSAVLRREEDPTFLVEELRAIFDPQGGYFKPGGRRMNSVVAEIGDCLEAHLQRLNGVGS</sequence>
<gene>
    <name evidence="7" type="ORF">MAIT1_04027</name>
</gene>
<dbReference type="InterPro" id="IPR024434">
    <property type="entry name" value="TSCPD_dom"/>
</dbReference>
<evidence type="ECO:0000256" key="1">
    <source>
        <dbReference type="ARBA" id="ARBA00007405"/>
    </source>
</evidence>
<feature type="domain" description="TSCPD" evidence="6">
    <location>
        <begin position="4"/>
        <end position="112"/>
    </location>
</feature>
<dbReference type="Pfam" id="PF12637">
    <property type="entry name" value="TSCPD"/>
    <property type="match status" value="1"/>
</dbReference>
<dbReference type="GO" id="GO:0000166">
    <property type="term" value="F:nucleotide binding"/>
    <property type="evidence" value="ECO:0007669"/>
    <property type="project" value="UniProtKB-KW"/>
</dbReference>
<evidence type="ECO:0000256" key="3">
    <source>
        <dbReference type="ARBA" id="ARBA00022634"/>
    </source>
</evidence>
<proteinExistence type="inferred from homology"/>
<dbReference type="STRING" id="1434232.MAIT1_04027"/>
<comment type="catalytic activity">
    <reaction evidence="5">
        <text>a 2'-deoxyribonucleoside 5'-diphosphate + [thioredoxin]-disulfide + H2O = a ribonucleoside 5'-diphosphate + [thioredoxin]-dithiol</text>
        <dbReference type="Rhea" id="RHEA:23252"/>
        <dbReference type="Rhea" id="RHEA-COMP:10698"/>
        <dbReference type="Rhea" id="RHEA-COMP:10700"/>
        <dbReference type="ChEBI" id="CHEBI:15377"/>
        <dbReference type="ChEBI" id="CHEBI:29950"/>
        <dbReference type="ChEBI" id="CHEBI:50058"/>
        <dbReference type="ChEBI" id="CHEBI:57930"/>
        <dbReference type="ChEBI" id="CHEBI:73316"/>
        <dbReference type="EC" id="1.17.4.1"/>
    </reaction>
</comment>
<evidence type="ECO:0000256" key="5">
    <source>
        <dbReference type="ARBA" id="ARBA00047754"/>
    </source>
</evidence>
<organism evidence="7 8">
    <name type="scientific">Magnetofaba australis IT-1</name>
    <dbReference type="NCBI Taxonomy" id="1434232"/>
    <lineage>
        <taxon>Bacteria</taxon>
        <taxon>Pseudomonadati</taxon>
        <taxon>Pseudomonadota</taxon>
        <taxon>Magnetococcia</taxon>
        <taxon>Magnetococcales</taxon>
        <taxon>Magnetococcaceae</taxon>
        <taxon>Magnetofaba</taxon>
    </lineage>
</organism>
<dbReference type="EMBL" id="LVJN01000019">
    <property type="protein sequence ID" value="OSM04176.1"/>
    <property type="molecule type" value="Genomic_DNA"/>
</dbReference>
<evidence type="ECO:0000256" key="2">
    <source>
        <dbReference type="ARBA" id="ARBA00012274"/>
    </source>
</evidence>
<reference evidence="7 8" key="1">
    <citation type="journal article" date="2016" name="BMC Genomics">
        <title>Combined genomic and structural analyses of a cultured magnetotactic bacterium reveals its niche adaptation to a dynamic environment.</title>
        <authorList>
            <person name="Araujo A.C."/>
            <person name="Morillo V."/>
            <person name="Cypriano J."/>
            <person name="Teixeira L.C."/>
            <person name="Leao P."/>
            <person name="Lyra S."/>
            <person name="Almeida L.G."/>
            <person name="Bazylinski D.A."/>
            <person name="Vasconcellos A.T."/>
            <person name="Abreu F."/>
            <person name="Lins U."/>
        </authorList>
    </citation>
    <scope>NUCLEOTIDE SEQUENCE [LARGE SCALE GENOMIC DNA]</scope>
    <source>
        <strain evidence="7 8">IT-1</strain>
    </source>
</reference>
<dbReference type="GO" id="GO:0071897">
    <property type="term" value="P:DNA biosynthetic process"/>
    <property type="evidence" value="ECO:0007669"/>
    <property type="project" value="UniProtKB-KW"/>
</dbReference>
<keyword evidence="8" id="KW-1185">Reference proteome</keyword>
<evidence type="ECO:0000259" key="6">
    <source>
        <dbReference type="Pfam" id="PF12637"/>
    </source>
</evidence>
<dbReference type="Proteomes" id="UP000194003">
    <property type="component" value="Unassembled WGS sequence"/>
</dbReference>